<evidence type="ECO:0000256" key="7">
    <source>
        <dbReference type="ARBA" id="ARBA00023136"/>
    </source>
</evidence>
<keyword evidence="4" id="KW-1003">Cell membrane</keyword>
<feature type="transmembrane region" description="Helical" evidence="8">
    <location>
        <begin position="287"/>
        <end position="305"/>
    </location>
</feature>
<evidence type="ECO:0000256" key="4">
    <source>
        <dbReference type="ARBA" id="ARBA00022475"/>
    </source>
</evidence>
<evidence type="ECO:0000256" key="8">
    <source>
        <dbReference type="SAM" id="Phobius"/>
    </source>
</evidence>
<evidence type="ECO:0000313" key="10">
    <source>
        <dbReference type="Proteomes" id="UP000018211"/>
    </source>
</evidence>
<dbReference type="CDD" id="cd06550">
    <property type="entry name" value="TM_ABC_iron-siderophores_like"/>
    <property type="match status" value="1"/>
</dbReference>
<dbReference type="EMBL" id="CAOF01000117">
    <property type="protein sequence ID" value="CCO47197.1"/>
    <property type="molecule type" value="Genomic_DNA"/>
</dbReference>
<comment type="similarity">
    <text evidence="2">Belongs to the binding-protein-dependent transport system permease family. FecCD subfamily.</text>
</comment>
<dbReference type="GO" id="GO:0033214">
    <property type="term" value="P:siderophore-iron import into cell"/>
    <property type="evidence" value="ECO:0007669"/>
    <property type="project" value="TreeGrafter"/>
</dbReference>
<evidence type="ECO:0000256" key="3">
    <source>
        <dbReference type="ARBA" id="ARBA00022448"/>
    </source>
</evidence>
<keyword evidence="7 8" id="KW-0472">Membrane</keyword>
<keyword evidence="3" id="KW-0813">Transport</keyword>
<dbReference type="SUPFAM" id="SSF81345">
    <property type="entry name" value="ABC transporter involved in vitamin B12 uptake, BtuC"/>
    <property type="match status" value="1"/>
</dbReference>
<feature type="transmembrane region" description="Helical" evidence="8">
    <location>
        <begin position="129"/>
        <end position="149"/>
    </location>
</feature>
<feature type="transmembrane region" description="Helical" evidence="8">
    <location>
        <begin position="74"/>
        <end position="91"/>
    </location>
</feature>
<feature type="transmembrane region" description="Helical" evidence="8">
    <location>
        <begin position="248"/>
        <end position="275"/>
    </location>
</feature>
<evidence type="ECO:0000313" key="9">
    <source>
        <dbReference type="EMBL" id="CCO47197.1"/>
    </source>
</evidence>
<dbReference type="PANTHER" id="PTHR30472">
    <property type="entry name" value="FERRIC ENTEROBACTIN TRANSPORT SYSTEM PERMEASE PROTEIN"/>
    <property type="match status" value="1"/>
</dbReference>
<feature type="transmembrane region" description="Helical" evidence="8">
    <location>
        <begin position="200"/>
        <end position="222"/>
    </location>
</feature>
<keyword evidence="6 8" id="KW-1133">Transmembrane helix</keyword>
<feature type="transmembrane region" description="Helical" evidence="8">
    <location>
        <begin position="317"/>
        <end position="335"/>
    </location>
</feature>
<comment type="caution">
    <text evidence="9">The sequence shown here is derived from an EMBL/GenBank/DDBJ whole genome shotgun (WGS) entry which is preliminary data.</text>
</comment>
<dbReference type="GO" id="GO:0005886">
    <property type="term" value="C:plasma membrane"/>
    <property type="evidence" value="ECO:0007669"/>
    <property type="project" value="UniProtKB-SubCell"/>
</dbReference>
<feature type="transmembrane region" description="Helical" evidence="8">
    <location>
        <begin position="14"/>
        <end position="33"/>
    </location>
</feature>
<gene>
    <name evidence="9" type="ORF">VIBNISOn1_270023</name>
</gene>
<dbReference type="FunFam" id="1.10.3470.10:FF:000001">
    <property type="entry name" value="Vitamin B12 ABC transporter permease BtuC"/>
    <property type="match status" value="1"/>
</dbReference>
<dbReference type="Proteomes" id="UP000018211">
    <property type="component" value="Unassembled WGS sequence"/>
</dbReference>
<feature type="transmembrane region" description="Helical" evidence="8">
    <location>
        <begin position="103"/>
        <end position="122"/>
    </location>
</feature>
<evidence type="ECO:0000256" key="1">
    <source>
        <dbReference type="ARBA" id="ARBA00004651"/>
    </source>
</evidence>
<dbReference type="GO" id="GO:0022857">
    <property type="term" value="F:transmembrane transporter activity"/>
    <property type="evidence" value="ECO:0007669"/>
    <property type="project" value="InterPro"/>
</dbReference>
<dbReference type="PANTHER" id="PTHR30472:SF70">
    <property type="entry name" value="MOLYBDATE IMPORT SYSTEM PERMEASE PROTEIN MOLB"/>
    <property type="match status" value="1"/>
</dbReference>
<dbReference type="InterPro" id="IPR037294">
    <property type="entry name" value="ABC_BtuC-like"/>
</dbReference>
<protein>
    <submittedName>
        <fullName evidence="9">ABC-type Fe3+-siderophore transport system, permease component</fullName>
    </submittedName>
</protein>
<name>A0AAV2VRL4_9VIBR</name>
<organism evidence="9 10">
    <name type="scientific">Vibrio nigripulchritudo SOn1</name>
    <dbReference type="NCBI Taxonomy" id="1238450"/>
    <lineage>
        <taxon>Bacteria</taxon>
        <taxon>Pseudomonadati</taxon>
        <taxon>Pseudomonadota</taxon>
        <taxon>Gammaproteobacteria</taxon>
        <taxon>Vibrionales</taxon>
        <taxon>Vibrionaceae</taxon>
        <taxon>Vibrio</taxon>
    </lineage>
</organism>
<accession>A0AAV2VRL4</accession>
<proteinExistence type="inferred from homology"/>
<evidence type="ECO:0000256" key="2">
    <source>
        <dbReference type="ARBA" id="ARBA00007935"/>
    </source>
</evidence>
<dbReference type="AlphaFoldDB" id="A0AAV2VRL4"/>
<dbReference type="Pfam" id="PF01032">
    <property type="entry name" value="FecCD"/>
    <property type="match status" value="1"/>
</dbReference>
<dbReference type="InterPro" id="IPR000522">
    <property type="entry name" value="ABC_transptr_permease_BtuC"/>
</dbReference>
<dbReference type="Gene3D" id="1.10.3470.10">
    <property type="entry name" value="ABC transporter involved in vitamin B12 uptake, BtuC"/>
    <property type="match status" value="1"/>
</dbReference>
<sequence length="347" mass="37180">MTVHTNYRVTKDKAIYALLIALFFLTLYSATLGRYEISLSKVMFILLDNLVASTDVDWSPIEQRIVELIRMPRILAAILIGVGLAVSGVAAQGLFRNPLVDSSIIGVTSGAAFGGTLAILLFENTLITLLLAFVFGMLSVFAVMLLARVNGRTSVLSLVLVGVIISTFFGAAISIIKLLADPFSKLPSITYWLMGSIASVGYDSLALLAITVIPASIMIYLLRYQMNIISMGEERAKALGSPFNKIRWIILVAMAVISSGVVATAGAIGWVGLIIPHIARFLAGANHIRLIPVSGLIGAIFMLVIDNTARTASDAEIPIGIMTSLIGVPLFAFILRKAHSNSGWNND</sequence>
<evidence type="ECO:0000256" key="6">
    <source>
        <dbReference type="ARBA" id="ARBA00022989"/>
    </source>
</evidence>
<comment type="subcellular location">
    <subcellularLocation>
        <location evidence="1">Cell membrane</location>
        <topology evidence="1">Multi-pass membrane protein</topology>
    </subcellularLocation>
</comment>
<dbReference type="RefSeq" id="WP_004399177.1">
    <property type="nucleotide sequence ID" value="NZ_LK391965.1"/>
</dbReference>
<feature type="transmembrane region" description="Helical" evidence="8">
    <location>
        <begin position="155"/>
        <end position="179"/>
    </location>
</feature>
<keyword evidence="5 8" id="KW-0812">Transmembrane</keyword>
<evidence type="ECO:0000256" key="5">
    <source>
        <dbReference type="ARBA" id="ARBA00022692"/>
    </source>
</evidence>
<reference evidence="9 10" key="1">
    <citation type="journal article" date="2013" name="ISME J.">
        <title>Comparative genomics of pathogenic lineages of Vibrio nigripulchritudo identifies virulence-associated traits.</title>
        <authorList>
            <person name="Goudenege D."/>
            <person name="Labreuche Y."/>
            <person name="Krin E."/>
            <person name="Ansquer D."/>
            <person name="Mangenot S."/>
            <person name="Calteau A."/>
            <person name="Medigue C."/>
            <person name="Mazel D."/>
            <person name="Polz M.F."/>
            <person name="Le Roux F."/>
        </authorList>
    </citation>
    <scope>NUCLEOTIDE SEQUENCE [LARGE SCALE GENOMIC DNA]</scope>
    <source>
        <strain evidence="9 10">SOn1</strain>
    </source>
</reference>